<keyword evidence="2" id="KW-1185">Reference proteome</keyword>
<evidence type="ECO:0000313" key="1">
    <source>
        <dbReference type="EMBL" id="NYD56353.1"/>
    </source>
</evidence>
<name>A0A7Y9EYJ9_9ACTN</name>
<reference evidence="1 2" key="1">
    <citation type="submission" date="2020-07" db="EMBL/GenBank/DDBJ databases">
        <title>Sequencing the genomes of 1000 actinobacteria strains.</title>
        <authorList>
            <person name="Klenk H.-P."/>
        </authorList>
    </citation>
    <scope>NUCLEOTIDE SEQUENCE [LARGE SCALE GENOMIC DNA]</scope>
    <source>
        <strain evidence="1 2">DSM 18965</strain>
    </source>
</reference>
<dbReference type="Proteomes" id="UP000516957">
    <property type="component" value="Unassembled WGS sequence"/>
</dbReference>
<comment type="caution">
    <text evidence="1">The sequence shown here is derived from an EMBL/GenBank/DDBJ whole genome shotgun (WGS) entry which is preliminary data.</text>
</comment>
<dbReference type="AlphaFoldDB" id="A0A7Y9EYJ9"/>
<dbReference type="EMBL" id="JACCBE010000001">
    <property type="protein sequence ID" value="NYD56353.1"/>
    <property type="molecule type" value="Genomic_DNA"/>
</dbReference>
<gene>
    <name evidence="1" type="ORF">BKA08_000591</name>
</gene>
<protein>
    <recommendedName>
        <fullName evidence="3">Carboxypeptidase regulatory-like domain-containing protein</fullName>
    </recommendedName>
</protein>
<evidence type="ECO:0008006" key="3">
    <source>
        <dbReference type="Google" id="ProtNLM"/>
    </source>
</evidence>
<organism evidence="1 2">
    <name type="scientific">Nocardioides marinisabuli</name>
    <dbReference type="NCBI Taxonomy" id="419476"/>
    <lineage>
        <taxon>Bacteria</taxon>
        <taxon>Bacillati</taxon>
        <taxon>Actinomycetota</taxon>
        <taxon>Actinomycetes</taxon>
        <taxon>Propionibacteriales</taxon>
        <taxon>Nocardioidaceae</taxon>
        <taxon>Nocardioides</taxon>
    </lineage>
</organism>
<proteinExistence type="predicted"/>
<accession>A0A7Y9EYJ9</accession>
<sequence length="311" mass="32573">MSPAPAGTGIALRLVRARPCVARVRWWGPDGRLGGDKRVHDATTLITVPAGTWLLDVEDDHSSHDPSRLAPARLEVQVRDGWRTAAQAHLLPGAVLTGSVRTAQDTRARWAEVEASGPDGTLVRTRTDGLGVFTLAGLGAGTVVLVSARSRWHQATPVLARPTRPAGPRLVLRLAQPLLGASRPGGTDPVVGGALRGVVLDADGKRASYAAVVELRDARGSLLARTRTDREGRFVVGGDLPAAAGLTVVVKSGPGDVVVDRVHLRGLAVGAGQLVDLGTVRMTRAARRPRPARASLPRATAAALRLPSTRV</sequence>
<evidence type="ECO:0000313" key="2">
    <source>
        <dbReference type="Proteomes" id="UP000516957"/>
    </source>
</evidence>
<dbReference type="RefSeq" id="WP_179614267.1">
    <property type="nucleotide sequence ID" value="NZ_CP059163.1"/>
</dbReference>